<evidence type="ECO:0000256" key="2">
    <source>
        <dbReference type="ARBA" id="ARBA00022729"/>
    </source>
</evidence>
<dbReference type="PROSITE" id="PS51677">
    <property type="entry name" value="NODB"/>
    <property type="match status" value="1"/>
</dbReference>
<evidence type="ECO:0000256" key="1">
    <source>
        <dbReference type="ARBA" id="ARBA00004613"/>
    </source>
</evidence>
<dbReference type="Gene3D" id="3.20.20.370">
    <property type="entry name" value="Glycoside hydrolase/deacetylase"/>
    <property type="match status" value="1"/>
</dbReference>
<dbReference type="InterPro" id="IPR002509">
    <property type="entry name" value="NODB_dom"/>
</dbReference>
<dbReference type="InterPro" id="IPR011330">
    <property type="entry name" value="Glyco_hydro/deAcase_b/a-brl"/>
</dbReference>
<sequence>MTSNTRKILQSGLTALSACGLTRWCRKKQTGACILMYHGFSNGKHRGLENHSRLHLDIKGFRHTAKVLKKHYNVIPLQLLADMMAAGQTIPPNTVVLTFDDGYASNYHLALPVLEEMGLHATVFASTGFIEGEMYQWPDRIEYAIDHCPSETLKLNFPGLPEELSLKNIEQRKQALLLLDPALKKIPQGRHLESIDHIEQAAGVALADDPNPADIYRPLTWDQLRELEKSKYASIGAHTHVHAILGHCPPSFARQDMRRCTELLKEKGGVENPTFAYPNGQPGDYNQETREILKDLGYSVALTTVMEFNPSDQDLLTLKRMGTPRNGYQADTICSGLMHRVKPPLVDACRKFIPINA</sequence>
<dbReference type="InterPro" id="IPR051398">
    <property type="entry name" value="Polysacch_Deacetylase"/>
</dbReference>
<dbReference type="GO" id="GO:0016810">
    <property type="term" value="F:hydrolase activity, acting on carbon-nitrogen (but not peptide) bonds"/>
    <property type="evidence" value="ECO:0007669"/>
    <property type="project" value="InterPro"/>
</dbReference>
<dbReference type="PANTHER" id="PTHR34216:SF3">
    <property type="entry name" value="POLY-BETA-1,6-N-ACETYL-D-GLUCOSAMINE N-DEACETYLASE"/>
    <property type="match status" value="1"/>
</dbReference>
<dbReference type="Pfam" id="PF01522">
    <property type="entry name" value="Polysacc_deac_1"/>
    <property type="match status" value="1"/>
</dbReference>
<dbReference type="GO" id="GO:0005975">
    <property type="term" value="P:carbohydrate metabolic process"/>
    <property type="evidence" value="ECO:0007669"/>
    <property type="project" value="InterPro"/>
</dbReference>
<name>A0AAE2SDJ4_9BACT</name>
<evidence type="ECO:0000259" key="3">
    <source>
        <dbReference type="PROSITE" id="PS51677"/>
    </source>
</evidence>
<keyword evidence="2" id="KW-0732">Signal</keyword>
<protein>
    <submittedName>
        <fullName evidence="4">Polysaccharide deacetylase family protein</fullName>
    </submittedName>
</protein>
<organism evidence="4 5">
    <name type="scientific">Oceaniferula flava</name>
    <dbReference type="NCBI Taxonomy" id="2800421"/>
    <lineage>
        <taxon>Bacteria</taxon>
        <taxon>Pseudomonadati</taxon>
        <taxon>Verrucomicrobiota</taxon>
        <taxon>Verrucomicrobiia</taxon>
        <taxon>Verrucomicrobiales</taxon>
        <taxon>Verrucomicrobiaceae</taxon>
        <taxon>Oceaniferula</taxon>
    </lineage>
</organism>
<comment type="caution">
    <text evidence="4">The sequence shown here is derived from an EMBL/GenBank/DDBJ whole genome shotgun (WGS) entry which is preliminary data.</text>
</comment>
<accession>A0AAE2SDJ4</accession>
<dbReference type="SUPFAM" id="SSF88713">
    <property type="entry name" value="Glycoside hydrolase/deacetylase"/>
    <property type="match status" value="1"/>
</dbReference>
<gene>
    <name evidence="4" type="ORF">JIN83_12495</name>
</gene>
<evidence type="ECO:0000313" key="5">
    <source>
        <dbReference type="Proteomes" id="UP000634206"/>
    </source>
</evidence>
<dbReference type="EMBL" id="JAENIG010000008">
    <property type="protein sequence ID" value="MBK1855784.1"/>
    <property type="molecule type" value="Genomic_DNA"/>
</dbReference>
<keyword evidence="5" id="KW-1185">Reference proteome</keyword>
<evidence type="ECO:0000313" key="4">
    <source>
        <dbReference type="EMBL" id="MBK1855784.1"/>
    </source>
</evidence>
<dbReference type="PANTHER" id="PTHR34216">
    <property type="match status" value="1"/>
</dbReference>
<comment type="subcellular location">
    <subcellularLocation>
        <location evidence="1">Secreted</location>
    </subcellularLocation>
</comment>
<dbReference type="PROSITE" id="PS51257">
    <property type="entry name" value="PROKAR_LIPOPROTEIN"/>
    <property type="match status" value="1"/>
</dbReference>
<dbReference type="CDD" id="cd10918">
    <property type="entry name" value="CE4_NodB_like_5s_6s"/>
    <property type="match status" value="1"/>
</dbReference>
<dbReference type="AlphaFoldDB" id="A0AAE2SDJ4"/>
<proteinExistence type="predicted"/>
<feature type="domain" description="NodB homology" evidence="3">
    <location>
        <begin position="93"/>
        <end position="357"/>
    </location>
</feature>
<reference evidence="4" key="1">
    <citation type="submission" date="2021-01" db="EMBL/GenBank/DDBJ databases">
        <title>Modified the classification status of verrucomicrobia.</title>
        <authorList>
            <person name="Feng X."/>
        </authorList>
    </citation>
    <scope>NUCLEOTIDE SEQUENCE</scope>
    <source>
        <strain evidence="4">5K15</strain>
    </source>
</reference>
<dbReference type="GO" id="GO:0005576">
    <property type="term" value="C:extracellular region"/>
    <property type="evidence" value="ECO:0007669"/>
    <property type="project" value="UniProtKB-SubCell"/>
</dbReference>
<dbReference type="Proteomes" id="UP000634206">
    <property type="component" value="Unassembled WGS sequence"/>
</dbReference>
<dbReference type="RefSeq" id="WP_309490396.1">
    <property type="nucleotide sequence ID" value="NZ_JAENIG010000008.1"/>
</dbReference>